<comment type="caution">
    <text evidence="3">The sequence shown here is derived from an EMBL/GenBank/DDBJ whole genome shotgun (WGS) entry which is preliminary data.</text>
</comment>
<dbReference type="OrthoDB" id="328123at2759"/>
<dbReference type="PROSITE" id="PS00282">
    <property type="entry name" value="KAZAL_1"/>
    <property type="match status" value="1"/>
</dbReference>
<dbReference type="InterPro" id="IPR002350">
    <property type="entry name" value="Kazal_dom"/>
</dbReference>
<dbReference type="SMART" id="SM00280">
    <property type="entry name" value="KAZAL"/>
    <property type="match status" value="1"/>
</dbReference>
<keyword evidence="4" id="KW-1185">Reference proteome</keyword>
<proteinExistence type="predicted"/>
<keyword evidence="1" id="KW-0472">Membrane</keyword>
<protein>
    <submittedName>
        <fullName evidence="3">(apollo) hypothetical protein</fullName>
    </submittedName>
</protein>
<dbReference type="Proteomes" id="UP000691718">
    <property type="component" value="Unassembled WGS sequence"/>
</dbReference>
<dbReference type="EMBL" id="CAJQZP010000280">
    <property type="protein sequence ID" value="CAG4951938.1"/>
    <property type="molecule type" value="Genomic_DNA"/>
</dbReference>
<dbReference type="CDD" id="cd00104">
    <property type="entry name" value="KAZAL_FS"/>
    <property type="match status" value="1"/>
</dbReference>
<sequence length="103" mass="11574">MQDQFKWEKRASPSHQESIVSQNSLILSQRCFSRDARQHHNMKFVIFLSILLLAMSMASASGCICTTEYKPVCATNGITYCNLCRMRCNGAKLLYPGTCEGCV</sequence>
<reference evidence="3" key="1">
    <citation type="submission" date="2021-04" db="EMBL/GenBank/DDBJ databases">
        <authorList>
            <person name="Tunstrom K."/>
        </authorList>
    </citation>
    <scope>NUCLEOTIDE SEQUENCE</scope>
</reference>
<keyword evidence="1" id="KW-1133">Transmembrane helix</keyword>
<dbReference type="PROSITE" id="PS51465">
    <property type="entry name" value="KAZAL_2"/>
    <property type="match status" value="1"/>
</dbReference>
<gene>
    <name evidence="3" type="ORF">PAPOLLO_LOCUS4500</name>
</gene>
<evidence type="ECO:0000313" key="3">
    <source>
        <dbReference type="EMBL" id="CAG4951938.1"/>
    </source>
</evidence>
<evidence type="ECO:0000256" key="1">
    <source>
        <dbReference type="SAM" id="Phobius"/>
    </source>
</evidence>
<name>A0A8S3WD07_PARAO</name>
<organism evidence="3 4">
    <name type="scientific">Parnassius apollo</name>
    <name type="common">Apollo butterfly</name>
    <name type="synonym">Papilio apollo</name>
    <dbReference type="NCBI Taxonomy" id="110799"/>
    <lineage>
        <taxon>Eukaryota</taxon>
        <taxon>Metazoa</taxon>
        <taxon>Ecdysozoa</taxon>
        <taxon>Arthropoda</taxon>
        <taxon>Hexapoda</taxon>
        <taxon>Insecta</taxon>
        <taxon>Pterygota</taxon>
        <taxon>Neoptera</taxon>
        <taxon>Endopterygota</taxon>
        <taxon>Lepidoptera</taxon>
        <taxon>Glossata</taxon>
        <taxon>Ditrysia</taxon>
        <taxon>Papilionoidea</taxon>
        <taxon>Papilionidae</taxon>
        <taxon>Parnassiinae</taxon>
        <taxon>Parnassini</taxon>
        <taxon>Parnassius</taxon>
        <taxon>Parnassius</taxon>
    </lineage>
</organism>
<evidence type="ECO:0000259" key="2">
    <source>
        <dbReference type="PROSITE" id="PS51465"/>
    </source>
</evidence>
<accession>A0A8S3WD07</accession>
<evidence type="ECO:0000313" key="4">
    <source>
        <dbReference type="Proteomes" id="UP000691718"/>
    </source>
</evidence>
<keyword evidence="1" id="KW-0812">Transmembrane</keyword>
<feature type="transmembrane region" description="Helical" evidence="1">
    <location>
        <begin position="44"/>
        <end position="62"/>
    </location>
</feature>
<dbReference type="Pfam" id="PF07648">
    <property type="entry name" value="Kazal_2"/>
    <property type="match status" value="1"/>
</dbReference>
<dbReference type="AlphaFoldDB" id="A0A8S3WD07"/>
<feature type="domain" description="Kazal-like" evidence="2">
    <location>
        <begin position="57"/>
        <end position="101"/>
    </location>
</feature>